<dbReference type="GO" id="GO:0140359">
    <property type="term" value="F:ABC-type transporter activity"/>
    <property type="evidence" value="ECO:0007669"/>
    <property type="project" value="UniProtKB-ARBA"/>
</dbReference>
<name>A0A1H4UP41_9BRAD</name>
<comment type="similarity">
    <text evidence="2">Belongs to the ABC transporter superfamily.</text>
</comment>
<evidence type="ECO:0000313" key="8">
    <source>
        <dbReference type="EMBL" id="SEC69894.1"/>
    </source>
</evidence>
<evidence type="ECO:0000313" key="9">
    <source>
        <dbReference type="Proteomes" id="UP000198992"/>
    </source>
</evidence>
<dbReference type="GO" id="GO:0005524">
    <property type="term" value="F:ATP binding"/>
    <property type="evidence" value="ECO:0007669"/>
    <property type="project" value="UniProtKB-KW"/>
</dbReference>
<comment type="function">
    <text evidence="6">Involved in beta-(1--&gt;2)glucan export. Transmembrane domains (TMD) form a pore in the inner membrane and the ATP-binding domain (NBD) is responsible for energy generation.</text>
</comment>
<dbReference type="PANTHER" id="PTHR42781:SF4">
    <property type="entry name" value="SPERMIDINE_PUTRESCINE IMPORT ATP-BINDING PROTEIN POTA"/>
    <property type="match status" value="1"/>
</dbReference>
<dbReference type="InterPro" id="IPR017871">
    <property type="entry name" value="ABC_transporter-like_CS"/>
</dbReference>
<dbReference type="InterPro" id="IPR013611">
    <property type="entry name" value="Transp-assoc_OB_typ2"/>
</dbReference>
<evidence type="ECO:0000256" key="5">
    <source>
        <dbReference type="ARBA" id="ARBA00022840"/>
    </source>
</evidence>
<keyword evidence="3" id="KW-0813">Transport</keyword>
<proteinExistence type="inferred from homology"/>
<dbReference type="Proteomes" id="UP000198992">
    <property type="component" value="Unassembled WGS sequence"/>
</dbReference>
<evidence type="ECO:0000256" key="1">
    <source>
        <dbReference type="ARBA" id="ARBA00004417"/>
    </source>
</evidence>
<dbReference type="FunFam" id="3.40.50.300:FF:000042">
    <property type="entry name" value="Maltose/maltodextrin ABC transporter, ATP-binding protein"/>
    <property type="match status" value="1"/>
</dbReference>
<dbReference type="Pfam" id="PF08402">
    <property type="entry name" value="TOBE_2"/>
    <property type="match status" value="1"/>
</dbReference>
<sequence length="362" mass="39326">MAVTMFELQDVAKRYDSHVAVADVSLTIDKGEFVALMGPSGCGKTTTLRMIAGLDRPSAGDIRMWGRSLIDDPPWARDTPLVWQSYALFPFLSVRRNVEFGLKQRGVPAAVRRAKADDWMSRMGIAELADRSPAQLSGGQRQRVALARALATEPEVLLLDEPLSALDPHLKVKMQAELVRLHRELGITFICVTHSHSEAFAMADRVVIMNEGRVQQVGTPRDIYRRAGNRFVAEFIGGNNILLGAVRSVEGGQVLIETGAGLIAAEPQQSITVSVGQSTTLVVAVDRIAITRSRPPESANTIAARVATLEFIGSTVMVFLDAANGFVLQAQTSLRELEAAPLAVGDEVLAHWSPRDGYFLDS</sequence>
<protein>
    <submittedName>
        <fullName evidence="8">Spermidine/putrescine transport system ATP-binding protein</fullName>
    </submittedName>
</protein>
<dbReference type="Pfam" id="PF00005">
    <property type="entry name" value="ABC_tran"/>
    <property type="match status" value="1"/>
</dbReference>
<accession>A0A1H4UP41</accession>
<dbReference type="EMBL" id="FNTH01000001">
    <property type="protein sequence ID" value="SEC69894.1"/>
    <property type="molecule type" value="Genomic_DNA"/>
</dbReference>
<dbReference type="SUPFAM" id="SSF50331">
    <property type="entry name" value="MOP-like"/>
    <property type="match status" value="1"/>
</dbReference>
<gene>
    <name evidence="8" type="ORF">SAMN05444164_2509</name>
</gene>
<dbReference type="GO" id="GO:0016887">
    <property type="term" value="F:ATP hydrolysis activity"/>
    <property type="evidence" value="ECO:0007669"/>
    <property type="project" value="InterPro"/>
</dbReference>
<dbReference type="GO" id="GO:0043190">
    <property type="term" value="C:ATP-binding cassette (ABC) transporter complex"/>
    <property type="evidence" value="ECO:0007669"/>
    <property type="project" value="InterPro"/>
</dbReference>
<dbReference type="PROSITE" id="PS00211">
    <property type="entry name" value="ABC_TRANSPORTER_1"/>
    <property type="match status" value="1"/>
</dbReference>
<evidence type="ECO:0000259" key="7">
    <source>
        <dbReference type="PROSITE" id="PS50893"/>
    </source>
</evidence>
<dbReference type="Gene3D" id="2.40.50.100">
    <property type="match status" value="1"/>
</dbReference>
<dbReference type="OrthoDB" id="9802264at2"/>
<evidence type="ECO:0000256" key="6">
    <source>
        <dbReference type="ARBA" id="ARBA00024722"/>
    </source>
</evidence>
<dbReference type="PANTHER" id="PTHR42781">
    <property type="entry name" value="SPERMIDINE/PUTRESCINE IMPORT ATP-BINDING PROTEIN POTA"/>
    <property type="match status" value="1"/>
</dbReference>
<evidence type="ECO:0000256" key="2">
    <source>
        <dbReference type="ARBA" id="ARBA00005417"/>
    </source>
</evidence>
<dbReference type="InterPro" id="IPR003593">
    <property type="entry name" value="AAA+_ATPase"/>
</dbReference>
<dbReference type="InterPro" id="IPR008995">
    <property type="entry name" value="Mo/tungstate-bd_C_term_dom"/>
</dbReference>
<dbReference type="InterPro" id="IPR050093">
    <property type="entry name" value="ABC_SmlMolc_Importer"/>
</dbReference>
<comment type="subcellular location">
    <subcellularLocation>
        <location evidence="1">Cell inner membrane</location>
        <topology evidence="1">Peripheral membrane protein</topology>
    </subcellularLocation>
</comment>
<dbReference type="SMART" id="SM00382">
    <property type="entry name" value="AAA"/>
    <property type="match status" value="1"/>
</dbReference>
<feature type="domain" description="ABC transporter" evidence="7">
    <location>
        <begin position="6"/>
        <end position="236"/>
    </location>
</feature>
<dbReference type="InterPro" id="IPR027417">
    <property type="entry name" value="P-loop_NTPase"/>
</dbReference>
<keyword evidence="4" id="KW-0547">Nucleotide-binding</keyword>
<dbReference type="Gene3D" id="3.40.50.300">
    <property type="entry name" value="P-loop containing nucleotide triphosphate hydrolases"/>
    <property type="match status" value="1"/>
</dbReference>
<reference evidence="8 9" key="1">
    <citation type="submission" date="2016-10" db="EMBL/GenBank/DDBJ databases">
        <authorList>
            <person name="de Groot N.N."/>
        </authorList>
    </citation>
    <scope>NUCLEOTIDE SEQUENCE [LARGE SCALE GENOMIC DNA]</scope>
    <source>
        <strain evidence="8 9">MT12</strain>
    </source>
</reference>
<organism evidence="8 9">
    <name type="scientific">Bradyrhizobium erythrophlei</name>
    <dbReference type="NCBI Taxonomy" id="1437360"/>
    <lineage>
        <taxon>Bacteria</taxon>
        <taxon>Pseudomonadati</taxon>
        <taxon>Pseudomonadota</taxon>
        <taxon>Alphaproteobacteria</taxon>
        <taxon>Hyphomicrobiales</taxon>
        <taxon>Nitrobacteraceae</taxon>
        <taxon>Bradyrhizobium</taxon>
    </lineage>
</organism>
<evidence type="ECO:0000256" key="4">
    <source>
        <dbReference type="ARBA" id="ARBA00022741"/>
    </source>
</evidence>
<evidence type="ECO:0000256" key="3">
    <source>
        <dbReference type="ARBA" id="ARBA00022448"/>
    </source>
</evidence>
<dbReference type="AlphaFoldDB" id="A0A1H4UP41"/>
<dbReference type="PROSITE" id="PS50893">
    <property type="entry name" value="ABC_TRANSPORTER_2"/>
    <property type="match status" value="1"/>
</dbReference>
<dbReference type="SUPFAM" id="SSF52540">
    <property type="entry name" value="P-loop containing nucleoside triphosphate hydrolases"/>
    <property type="match status" value="1"/>
</dbReference>
<keyword evidence="5 8" id="KW-0067">ATP-binding</keyword>
<dbReference type="InterPro" id="IPR003439">
    <property type="entry name" value="ABC_transporter-like_ATP-bd"/>
</dbReference>